<gene>
    <name evidence="6" type="ORF">N2K84_16020</name>
</gene>
<reference evidence="6" key="1">
    <citation type="submission" date="2022-10" db="EMBL/GenBank/DDBJ databases">
        <title>Gaoshiqiia sediminis gen. nov., sp. nov., isolated from coastal sediment.</title>
        <authorList>
            <person name="Yu W.X."/>
            <person name="Mu D.S."/>
            <person name="Du J.Z."/>
            <person name="Liang Y.Q."/>
        </authorList>
    </citation>
    <scope>NUCLEOTIDE SEQUENCE</scope>
    <source>
        <strain evidence="6">A06</strain>
    </source>
</reference>
<dbReference type="EMBL" id="JAPAAF010000032">
    <property type="protein sequence ID" value="MCW0484249.1"/>
    <property type="molecule type" value="Genomic_DNA"/>
</dbReference>
<protein>
    <submittedName>
        <fullName evidence="6">Sulfatase-like hydrolase/transferase</fullName>
    </submittedName>
</protein>
<dbReference type="PROSITE" id="PS00149">
    <property type="entry name" value="SULFATASE_2"/>
    <property type="match status" value="1"/>
</dbReference>
<evidence type="ECO:0000313" key="7">
    <source>
        <dbReference type="Proteomes" id="UP001163821"/>
    </source>
</evidence>
<dbReference type="GO" id="GO:0046872">
    <property type="term" value="F:metal ion binding"/>
    <property type="evidence" value="ECO:0007669"/>
    <property type="project" value="UniProtKB-KW"/>
</dbReference>
<comment type="similarity">
    <text evidence="1">Belongs to the sulfatase family.</text>
</comment>
<dbReference type="InterPro" id="IPR050738">
    <property type="entry name" value="Sulfatase"/>
</dbReference>
<dbReference type="Pfam" id="PF00884">
    <property type="entry name" value="Sulfatase"/>
    <property type="match status" value="1"/>
</dbReference>
<organism evidence="6 7">
    <name type="scientific">Gaoshiqia sediminis</name>
    <dbReference type="NCBI Taxonomy" id="2986998"/>
    <lineage>
        <taxon>Bacteria</taxon>
        <taxon>Pseudomonadati</taxon>
        <taxon>Bacteroidota</taxon>
        <taxon>Bacteroidia</taxon>
        <taxon>Marinilabiliales</taxon>
        <taxon>Prolixibacteraceae</taxon>
        <taxon>Gaoshiqia</taxon>
    </lineage>
</organism>
<feature type="domain" description="Sulfatase N-terminal" evidence="5">
    <location>
        <begin position="25"/>
        <end position="354"/>
    </location>
</feature>
<dbReference type="SUPFAM" id="SSF53649">
    <property type="entry name" value="Alkaline phosphatase-like"/>
    <property type="match status" value="1"/>
</dbReference>
<keyword evidence="3 6" id="KW-0378">Hydrolase</keyword>
<keyword evidence="2" id="KW-0479">Metal-binding</keyword>
<evidence type="ECO:0000256" key="3">
    <source>
        <dbReference type="ARBA" id="ARBA00022801"/>
    </source>
</evidence>
<dbReference type="InterPro" id="IPR000917">
    <property type="entry name" value="Sulfatase_N"/>
</dbReference>
<keyword evidence="4" id="KW-0106">Calcium</keyword>
<dbReference type="GO" id="GO:0004065">
    <property type="term" value="F:arylsulfatase activity"/>
    <property type="evidence" value="ECO:0007669"/>
    <property type="project" value="TreeGrafter"/>
</dbReference>
<dbReference type="Proteomes" id="UP001163821">
    <property type="component" value="Unassembled WGS sequence"/>
</dbReference>
<keyword evidence="7" id="KW-1185">Reference proteome</keyword>
<evidence type="ECO:0000313" key="6">
    <source>
        <dbReference type="EMBL" id="MCW0484249.1"/>
    </source>
</evidence>
<dbReference type="InterPro" id="IPR024607">
    <property type="entry name" value="Sulfatase_CS"/>
</dbReference>
<comment type="caution">
    <text evidence="6">The sequence shown here is derived from an EMBL/GenBank/DDBJ whole genome shotgun (WGS) entry which is preliminary data.</text>
</comment>
<accession>A0AA42C840</accession>
<evidence type="ECO:0000256" key="1">
    <source>
        <dbReference type="ARBA" id="ARBA00008779"/>
    </source>
</evidence>
<dbReference type="RefSeq" id="WP_282592842.1">
    <property type="nucleotide sequence ID" value="NZ_JAPAAF010000032.1"/>
</dbReference>
<dbReference type="Gene3D" id="3.40.720.10">
    <property type="entry name" value="Alkaline Phosphatase, subunit A"/>
    <property type="match status" value="1"/>
</dbReference>
<evidence type="ECO:0000256" key="4">
    <source>
        <dbReference type="ARBA" id="ARBA00022837"/>
    </source>
</evidence>
<sequence length="467" mass="52605">MKRIVFLYALFFLTLSKISFGKQRPNILFVFIDDMGYGDLACYGNIIHETPNIDRLASEGIRFTQFYVNAPICSPSRVAVTTGQYPCRWGISSFINDHQSNVKRGMKDFLSMEAPSLARNLKDAGYYTAHIGKWHMGGGRDVGDVPYIAEYGFDESVTQFEGIGERYLATYETLNLKDSTRNLEKMSAALGKGDIHWIKREDCTETYVARAIEAIKHAQESGKPFYINLWPDDVHTPSEPPRELRGDGGRQDLYSGVMKEMDCQLERIFSLVRSNPDLRENTLIILTSDNGPAKNVGYPGVLSGHKGNLYEGGIREPLIIWGPSLIAQDQIGNTNSTTVIAGMDLPPSIIQIAGAKMFGNEYFDGLDMSQCMLGFETVKRNQPIMWQRPAGITKMDRNKDNPDLAIREGDYKLLINIDGSNPELYNIVLDETESTNIVEKYPEIVSKMKKKVLDWYAQMPQVINEDN</sequence>
<dbReference type="InterPro" id="IPR017850">
    <property type="entry name" value="Alkaline_phosphatase_core_sf"/>
</dbReference>
<dbReference type="Gene3D" id="3.30.1120.10">
    <property type="match status" value="1"/>
</dbReference>
<evidence type="ECO:0000256" key="2">
    <source>
        <dbReference type="ARBA" id="ARBA00022723"/>
    </source>
</evidence>
<evidence type="ECO:0000259" key="5">
    <source>
        <dbReference type="Pfam" id="PF00884"/>
    </source>
</evidence>
<dbReference type="PANTHER" id="PTHR42693">
    <property type="entry name" value="ARYLSULFATASE FAMILY MEMBER"/>
    <property type="match status" value="1"/>
</dbReference>
<dbReference type="PANTHER" id="PTHR42693:SF33">
    <property type="entry name" value="ARYLSULFATASE"/>
    <property type="match status" value="1"/>
</dbReference>
<proteinExistence type="inferred from homology"/>
<dbReference type="AlphaFoldDB" id="A0AA42C840"/>
<name>A0AA42C840_9BACT</name>